<sequence>MSRLLRLVLAMLLWIGVALPAQAAVTITFWSHELGNSFPHAFFTLRGTPDAGGPPVDVNYGFTAKSVSPALLIGTVPGRLDISTPGYMRGSDAQFSVVLTDQQYTDILTLIADWDDKTGDGHYNLGNRNCIHFVKEAARIAGLDGLDQPRLMRKPRSYLKAVEAANTGRVTPVNLHGSVYLVQLPPLPTTQPSASIVRTAEAQSATTSNPSASQAIATTPPPAAQAGTALAAPAGVITP</sequence>
<keyword evidence="2" id="KW-0732">Signal</keyword>
<evidence type="ECO:0000313" key="3">
    <source>
        <dbReference type="EMBL" id="SEN18239.1"/>
    </source>
</evidence>
<organism evidence="3 4">
    <name type="scientific">Sphingomonas gellani</name>
    <dbReference type="NCBI Taxonomy" id="1166340"/>
    <lineage>
        <taxon>Bacteria</taxon>
        <taxon>Pseudomonadati</taxon>
        <taxon>Pseudomonadota</taxon>
        <taxon>Alphaproteobacteria</taxon>
        <taxon>Sphingomonadales</taxon>
        <taxon>Sphingomonadaceae</taxon>
        <taxon>Sphingomonas</taxon>
    </lineage>
</organism>
<proteinExistence type="predicted"/>
<gene>
    <name evidence="3" type="ORF">SAMN05192583_2159</name>
</gene>
<dbReference type="EMBL" id="FOCF01000005">
    <property type="protein sequence ID" value="SEN18239.1"/>
    <property type="molecule type" value="Genomic_DNA"/>
</dbReference>
<dbReference type="AlphaFoldDB" id="A0A1H8EFD2"/>
<protein>
    <recommendedName>
        <fullName evidence="5">DUF4105 domain-containing protein</fullName>
    </recommendedName>
</protein>
<feature type="compositionally biased region" description="Low complexity" evidence="1">
    <location>
        <begin position="210"/>
        <end position="239"/>
    </location>
</feature>
<dbReference type="Proteomes" id="UP000199206">
    <property type="component" value="Unassembled WGS sequence"/>
</dbReference>
<reference evidence="4" key="1">
    <citation type="submission" date="2016-10" db="EMBL/GenBank/DDBJ databases">
        <authorList>
            <person name="Varghese N."/>
            <person name="Submissions S."/>
        </authorList>
    </citation>
    <scope>NUCLEOTIDE SEQUENCE [LARGE SCALE GENOMIC DNA]</scope>
    <source>
        <strain evidence="4">S6-262</strain>
    </source>
</reference>
<feature type="region of interest" description="Disordered" evidence="1">
    <location>
        <begin position="204"/>
        <end position="239"/>
    </location>
</feature>
<evidence type="ECO:0000313" key="4">
    <source>
        <dbReference type="Proteomes" id="UP000199206"/>
    </source>
</evidence>
<dbReference type="RefSeq" id="WP_244501533.1">
    <property type="nucleotide sequence ID" value="NZ_FOCF01000005.1"/>
</dbReference>
<feature type="chain" id="PRO_5011474406" description="DUF4105 domain-containing protein" evidence="2">
    <location>
        <begin position="24"/>
        <end position="239"/>
    </location>
</feature>
<name>A0A1H8EFD2_9SPHN</name>
<evidence type="ECO:0000256" key="1">
    <source>
        <dbReference type="SAM" id="MobiDB-lite"/>
    </source>
</evidence>
<evidence type="ECO:0000256" key="2">
    <source>
        <dbReference type="SAM" id="SignalP"/>
    </source>
</evidence>
<feature type="signal peptide" evidence="2">
    <location>
        <begin position="1"/>
        <end position="23"/>
    </location>
</feature>
<keyword evidence="4" id="KW-1185">Reference proteome</keyword>
<evidence type="ECO:0008006" key="5">
    <source>
        <dbReference type="Google" id="ProtNLM"/>
    </source>
</evidence>
<accession>A0A1H8EFD2</accession>
<dbReference type="STRING" id="1166340.SAMN05192583_2159"/>